<evidence type="ECO:0000256" key="1">
    <source>
        <dbReference type="ARBA" id="ARBA00000085"/>
    </source>
</evidence>
<dbReference type="InterPro" id="IPR003660">
    <property type="entry name" value="HAMP_dom"/>
</dbReference>
<dbReference type="Proteomes" id="UP001500238">
    <property type="component" value="Unassembled WGS sequence"/>
</dbReference>
<feature type="domain" description="HAMP" evidence="13">
    <location>
        <begin position="169"/>
        <end position="222"/>
    </location>
</feature>
<keyword evidence="7" id="KW-0418">Kinase</keyword>
<evidence type="ECO:0000256" key="3">
    <source>
        <dbReference type="ARBA" id="ARBA00012438"/>
    </source>
</evidence>
<feature type="domain" description="Histidine kinase" evidence="12">
    <location>
        <begin position="230"/>
        <end position="436"/>
    </location>
</feature>
<dbReference type="PROSITE" id="PS50109">
    <property type="entry name" value="HIS_KIN"/>
    <property type="match status" value="1"/>
</dbReference>
<evidence type="ECO:0000256" key="4">
    <source>
        <dbReference type="ARBA" id="ARBA00022553"/>
    </source>
</evidence>
<keyword evidence="5" id="KW-0808">Transferase</keyword>
<dbReference type="EMBL" id="BAAAES010000010">
    <property type="protein sequence ID" value="GAA0674600.1"/>
    <property type="molecule type" value="Genomic_DNA"/>
</dbReference>
<dbReference type="Pfam" id="PF02518">
    <property type="entry name" value="HATPase_c"/>
    <property type="match status" value="1"/>
</dbReference>
<dbReference type="GO" id="GO:0005524">
    <property type="term" value="F:ATP binding"/>
    <property type="evidence" value="ECO:0007669"/>
    <property type="project" value="UniProtKB-KW"/>
</dbReference>
<evidence type="ECO:0000256" key="2">
    <source>
        <dbReference type="ARBA" id="ARBA00004370"/>
    </source>
</evidence>
<dbReference type="InterPro" id="IPR036890">
    <property type="entry name" value="HATPase_C_sf"/>
</dbReference>
<evidence type="ECO:0000256" key="10">
    <source>
        <dbReference type="ARBA" id="ARBA00023136"/>
    </source>
</evidence>
<dbReference type="SMART" id="SM00387">
    <property type="entry name" value="HATPase_c"/>
    <property type="match status" value="1"/>
</dbReference>
<reference evidence="15" key="1">
    <citation type="journal article" date="2019" name="Int. J. Syst. Evol. Microbiol.">
        <title>The Global Catalogue of Microorganisms (GCM) 10K type strain sequencing project: providing services to taxonomists for standard genome sequencing and annotation.</title>
        <authorList>
            <consortium name="The Broad Institute Genomics Platform"/>
            <consortium name="The Broad Institute Genome Sequencing Center for Infectious Disease"/>
            <person name="Wu L."/>
            <person name="Ma J."/>
        </authorList>
    </citation>
    <scope>NUCLEOTIDE SEQUENCE [LARGE SCALE GENOMIC DNA]</scope>
    <source>
        <strain evidence="15">JCM 14603</strain>
    </source>
</reference>
<dbReference type="CDD" id="cd06225">
    <property type="entry name" value="HAMP"/>
    <property type="match status" value="1"/>
</dbReference>
<keyword evidence="6 11" id="KW-0812">Transmembrane</keyword>
<protein>
    <recommendedName>
        <fullName evidence="3">histidine kinase</fullName>
        <ecNumber evidence="3">2.7.13.3</ecNumber>
    </recommendedName>
</protein>
<evidence type="ECO:0000256" key="6">
    <source>
        <dbReference type="ARBA" id="ARBA00022692"/>
    </source>
</evidence>
<keyword evidence="14" id="KW-0067">ATP-binding</keyword>
<comment type="subcellular location">
    <subcellularLocation>
        <location evidence="2">Membrane</location>
    </subcellularLocation>
</comment>
<dbReference type="CDD" id="cd00075">
    <property type="entry name" value="HATPase"/>
    <property type="match status" value="1"/>
</dbReference>
<evidence type="ECO:0000313" key="14">
    <source>
        <dbReference type="EMBL" id="GAA0674600.1"/>
    </source>
</evidence>
<dbReference type="PRINTS" id="PR00344">
    <property type="entry name" value="BCTRLSENSOR"/>
</dbReference>
<evidence type="ECO:0000256" key="11">
    <source>
        <dbReference type="SAM" id="Phobius"/>
    </source>
</evidence>
<dbReference type="PANTHER" id="PTHR45436:SF8">
    <property type="entry name" value="HISTIDINE KINASE"/>
    <property type="match status" value="1"/>
</dbReference>
<dbReference type="SUPFAM" id="SSF158472">
    <property type="entry name" value="HAMP domain-like"/>
    <property type="match status" value="1"/>
</dbReference>
<dbReference type="Gene3D" id="3.30.565.10">
    <property type="entry name" value="Histidine kinase-like ATPase, C-terminal domain"/>
    <property type="match status" value="1"/>
</dbReference>
<evidence type="ECO:0000256" key="9">
    <source>
        <dbReference type="ARBA" id="ARBA00023012"/>
    </source>
</evidence>
<organism evidence="14 15">
    <name type="scientific">Sphingomonas insulae</name>
    <dbReference type="NCBI Taxonomy" id="424800"/>
    <lineage>
        <taxon>Bacteria</taxon>
        <taxon>Pseudomonadati</taxon>
        <taxon>Pseudomonadota</taxon>
        <taxon>Alphaproteobacteria</taxon>
        <taxon>Sphingomonadales</taxon>
        <taxon>Sphingomonadaceae</taxon>
        <taxon>Sphingomonas</taxon>
    </lineage>
</organism>
<dbReference type="InterPro" id="IPR003661">
    <property type="entry name" value="HisK_dim/P_dom"/>
</dbReference>
<keyword evidence="4" id="KW-0597">Phosphoprotein</keyword>
<keyword evidence="10 11" id="KW-0472">Membrane</keyword>
<dbReference type="InterPro" id="IPR004358">
    <property type="entry name" value="Sig_transdc_His_kin-like_C"/>
</dbReference>
<keyword evidence="9" id="KW-0902">Two-component regulatory system</keyword>
<sequence>MKPGLRALTVGFLAAFLIATAGTGIALHMVTLGTIARLVDRRIENVSAIVGRDPRATVVLARIAALSQRRDTGDIGFLLADAHGRRLGGNIDVRRRFAPGYAEVRSRDRIAGLSAGRAYTRRIGGDLTLTTIAETEPFDGYRAARLRIYLFGFGSIVLIVLGGLVVFAVTIARRFAETRCTVDAIVAGDMRRRVPVIGTDDEFDRHAIAFNRMLDQIAGLMDGLRNVSNDVAHDLRTPLARLRARLAAIATRSDDADIAAAIEDCDRILAMFAAMLRIAEVEAGLRVAGFVPFDLAVVASDVCEALAPVAEDGDRTLRWRLGNPLPMRGDPRLVEQMLVNAIENALRHTPPGTTIWVEGMATGDRAVLAVRDDGPGIPADQHALVLRRFGRLEASRNRPGHGLGLPLVAAIVRLHGGTLALEDGEPGLTLRLAFPA</sequence>
<dbReference type="InterPro" id="IPR003594">
    <property type="entry name" value="HATPase_dom"/>
</dbReference>
<dbReference type="InterPro" id="IPR036097">
    <property type="entry name" value="HisK_dim/P_sf"/>
</dbReference>
<dbReference type="EC" id="2.7.13.3" evidence="3"/>
<dbReference type="SUPFAM" id="SSF55874">
    <property type="entry name" value="ATPase domain of HSP90 chaperone/DNA topoisomerase II/histidine kinase"/>
    <property type="match status" value="1"/>
</dbReference>
<evidence type="ECO:0000256" key="8">
    <source>
        <dbReference type="ARBA" id="ARBA00022989"/>
    </source>
</evidence>
<evidence type="ECO:0000256" key="7">
    <source>
        <dbReference type="ARBA" id="ARBA00022777"/>
    </source>
</evidence>
<dbReference type="InterPro" id="IPR005467">
    <property type="entry name" value="His_kinase_dom"/>
</dbReference>
<name>A0ABP3T230_9SPHN</name>
<dbReference type="PANTHER" id="PTHR45436">
    <property type="entry name" value="SENSOR HISTIDINE KINASE YKOH"/>
    <property type="match status" value="1"/>
</dbReference>
<dbReference type="Gene3D" id="1.10.287.130">
    <property type="match status" value="1"/>
</dbReference>
<comment type="catalytic activity">
    <reaction evidence="1">
        <text>ATP + protein L-histidine = ADP + protein N-phospho-L-histidine.</text>
        <dbReference type="EC" id="2.7.13.3"/>
    </reaction>
</comment>
<evidence type="ECO:0000313" key="15">
    <source>
        <dbReference type="Proteomes" id="UP001500238"/>
    </source>
</evidence>
<keyword evidence="8 11" id="KW-1133">Transmembrane helix</keyword>
<evidence type="ECO:0000256" key="5">
    <source>
        <dbReference type="ARBA" id="ARBA00022679"/>
    </source>
</evidence>
<evidence type="ECO:0000259" key="13">
    <source>
        <dbReference type="PROSITE" id="PS50885"/>
    </source>
</evidence>
<evidence type="ECO:0000259" key="12">
    <source>
        <dbReference type="PROSITE" id="PS50109"/>
    </source>
</evidence>
<proteinExistence type="predicted"/>
<comment type="caution">
    <text evidence="14">The sequence shown here is derived from an EMBL/GenBank/DDBJ whole genome shotgun (WGS) entry which is preliminary data.</text>
</comment>
<dbReference type="SMART" id="SM00304">
    <property type="entry name" value="HAMP"/>
    <property type="match status" value="1"/>
</dbReference>
<keyword evidence="15" id="KW-1185">Reference proteome</keyword>
<dbReference type="SMART" id="SM00388">
    <property type="entry name" value="HisKA"/>
    <property type="match status" value="1"/>
</dbReference>
<dbReference type="RefSeq" id="WP_163957006.1">
    <property type="nucleotide sequence ID" value="NZ_BAAAES010000010.1"/>
</dbReference>
<accession>A0ABP3T230</accession>
<dbReference type="SUPFAM" id="SSF47384">
    <property type="entry name" value="Homodimeric domain of signal transducing histidine kinase"/>
    <property type="match status" value="1"/>
</dbReference>
<keyword evidence="14" id="KW-0547">Nucleotide-binding</keyword>
<dbReference type="PROSITE" id="PS50885">
    <property type="entry name" value="HAMP"/>
    <property type="match status" value="1"/>
</dbReference>
<dbReference type="InterPro" id="IPR050428">
    <property type="entry name" value="TCS_sensor_his_kinase"/>
</dbReference>
<gene>
    <name evidence="14" type="ORF">GCM10009102_28310</name>
</gene>
<feature type="transmembrane region" description="Helical" evidence="11">
    <location>
        <begin position="148"/>
        <end position="169"/>
    </location>
</feature>